<proteinExistence type="predicted"/>
<feature type="non-terminal residue" evidence="1">
    <location>
        <position position="105"/>
    </location>
</feature>
<evidence type="ECO:0000313" key="2">
    <source>
        <dbReference type="Proteomes" id="UP000805193"/>
    </source>
</evidence>
<keyword evidence="2" id="KW-1185">Reference proteome</keyword>
<gene>
    <name evidence="1" type="ORF">HPB47_000723</name>
</gene>
<sequence length="105" mass="11784">NGSHNQDRRYAEYGKLAKETTEFLWQRARLSLPSSRKNHATATNNNVTVLVDVQLPESVDKILEKGPKFSYEPSPSRHQLLAMVHRVARSAGEQDRVIGDGVNSL</sequence>
<comment type="caution">
    <text evidence="1">The sequence shown here is derived from an EMBL/GenBank/DDBJ whole genome shotgun (WGS) entry which is preliminary data.</text>
</comment>
<dbReference type="EMBL" id="JABSTQ010010094">
    <property type="protein sequence ID" value="KAG0423493.1"/>
    <property type="molecule type" value="Genomic_DNA"/>
</dbReference>
<evidence type="ECO:0000313" key="1">
    <source>
        <dbReference type="EMBL" id="KAG0423493.1"/>
    </source>
</evidence>
<reference evidence="1 2" key="1">
    <citation type="journal article" date="2020" name="Cell">
        <title>Large-Scale Comparative Analyses of Tick Genomes Elucidate Their Genetic Diversity and Vector Capacities.</title>
        <authorList>
            <consortium name="Tick Genome and Microbiome Consortium (TIGMIC)"/>
            <person name="Jia N."/>
            <person name="Wang J."/>
            <person name="Shi W."/>
            <person name="Du L."/>
            <person name="Sun Y."/>
            <person name="Zhan W."/>
            <person name="Jiang J.F."/>
            <person name="Wang Q."/>
            <person name="Zhang B."/>
            <person name="Ji P."/>
            <person name="Bell-Sakyi L."/>
            <person name="Cui X.M."/>
            <person name="Yuan T.T."/>
            <person name="Jiang B.G."/>
            <person name="Yang W.F."/>
            <person name="Lam T.T."/>
            <person name="Chang Q.C."/>
            <person name="Ding S.J."/>
            <person name="Wang X.J."/>
            <person name="Zhu J.G."/>
            <person name="Ruan X.D."/>
            <person name="Zhao L."/>
            <person name="Wei J.T."/>
            <person name="Ye R.Z."/>
            <person name="Que T.C."/>
            <person name="Du C.H."/>
            <person name="Zhou Y.H."/>
            <person name="Cheng J.X."/>
            <person name="Dai P.F."/>
            <person name="Guo W.B."/>
            <person name="Han X.H."/>
            <person name="Huang E.J."/>
            <person name="Li L.F."/>
            <person name="Wei W."/>
            <person name="Gao Y.C."/>
            <person name="Liu J.Z."/>
            <person name="Shao H.Z."/>
            <person name="Wang X."/>
            <person name="Wang C.C."/>
            <person name="Yang T.C."/>
            <person name="Huo Q.B."/>
            <person name="Li W."/>
            <person name="Chen H.Y."/>
            <person name="Chen S.E."/>
            <person name="Zhou L.G."/>
            <person name="Ni X.B."/>
            <person name="Tian J.H."/>
            <person name="Sheng Y."/>
            <person name="Liu T."/>
            <person name="Pan Y.S."/>
            <person name="Xia L.Y."/>
            <person name="Li J."/>
            <person name="Zhao F."/>
            <person name="Cao W.C."/>
        </authorList>
    </citation>
    <scope>NUCLEOTIDE SEQUENCE [LARGE SCALE GENOMIC DNA]</scope>
    <source>
        <strain evidence="1">Iper-2018</strain>
    </source>
</reference>
<accession>A0AC60PQY0</accession>
<dbReference type="Proteomes" id="UP000805193">
    <property type="component" value="Unassembled WGS sequence"/>
</dbReference>
<feature type="non-terminal residue" evidence="1">
    <location>
        <position position="1"/>
    </location>
</feature>
<name>A0AC60PQY0_IXOPE</name>
<protein>
    <submittedName>
        <fullName evidence="1">Uncharacterized protein</fullName>
    </submittedName>
</protein>
<organism evidence="1 2">
    <name type="scientific">Ixodes persulcatus</name>
    <name type="common">Taiga tick</name>
    <dbReference type="NCBI Taxonomy" id="34615"/>
    <lineage>
        <taxon>Eukaryota</taxon>
        <taxon>Metazoa</taxon>
        <taxon>Ecdysozoa</taxon>
        <taxon>Arthropoda</taxon>
        <taxon>Chelicerata</taxon>
        <taxon>Arachnida</taxon>
        <taxon>Acari</taxon>
        <taxon>Parasitiformes</taxon>
        <taxon>Ixodida</taxon>
        <taxon>Ixodoidea</taxon>
        <taxon>Ixodidae</taxon>
        <taxon>Ixodinae</taxon>
        <taxon>Ixodes</taxon>
    </lineage>
</organism>